<dbReference type="EMBL" id="HBUF01385144">
    <property type="protein sequence ID" value="CAG6731866.1"/>
    <property type="molecule type" value="Transcribed_RNA"/>
</dbReference>
<accession>A0A8D8YNX2</accession>
<evidence type="ECO:0000313" key="1">
    <source>
        <dbReference type="EMBL" id="CAG6731866.1"/>
    </source>
</evidence>
<name>A0A8D8YNX2_9HEMI</name>
<reference evidence="1" key="1">
    <citation type="submission" date="2021-05" db="EMBL/GenBank/DDBJ databases">
        <authorList>
            <person name="Alioto T."/>
            <person name="Alioto T."/>
            <person name="Gomez Garrido J."/>
        </authorList>
    </citation>
    <scope>NUCLEOTIDE SEQUENCE</scope>
</reference>
<protein>
    <submittedName>
        <fullName evidence="1">Uncharacterized protein</fullName>
    </submittedName>
</protein>
<organism evidence="1">
    <name type="scientific">Cacopsylla melanoneura</name>
    <dbReference type="NCBI Taxonomy" id="428564"/>
    <lineage>
        <taxon>Eukaryota</taxon>
        <taxon>Metazoa</taxon>
        <taxon>Ecdysozoa</taxon>
        <taxon>Arthropoda</taxon>
        <taxon>Hexapoda</taxon>
        <taxon>Insecta</taxon>
        <taxon>Pterygota</taxon>
        <taxon>Neoptera</taxon>
        <taxon>Paraneoptera</taxon>
        <taxon>Hemiptera</taxon>
        <taxon>Sternorrhyncha</taxon>
        <taxon>Psylloidea</taxon>
        <taxon>Psyllidae</taxon>
        <taxon>Psyllinae</taxon>
        <taxon>Cacopsylla</taxon>
    </lineage>
</organism>
<dbReference type="AlphaFoldDB" id="A0A8D8YNX2"/>
<sequence>MFCVHCKVITCVFCCKYSLWIFTRRCCLYHLWSLLFKILCLSEILKLLWSSESQCTLNSLNQLELKYMKAVWNFTELLQRSIPSSSHQVYNSIFDLWSSMLISSPAHNVPED</sequence>
<proteinExistence type="predicted"/>